<dbReference type="GeneID" id="26683869"/>
<evidence type="ECO:0000313" key="1">
    <source>
        <dbReference type="EMBL" id="AKJ73761.1"/>
    </source>
</evidence>
<proteinExistence type="predicted"/>
<evidence type="ECO:0000313" key="2">
    <source>
        <dbReference type="Proteomes" id="UP000201337"/>
    </source>
</evidence>
<organism evidence="1 2">
    <name type="scientific">Salmonella phage 38</name>
    <dbReference type="NCBI Taxonomy" id="1654891"/>
    <lineage>
        <taxon>Viruses</taxon>
        <taxon>Duplodnaviria</taxon>
        <taxon>Heunggongvirae</taxon>
        <taxon>Uroviricota</taxon>
        <taxon>Caudoviricetes</taxon>
        <taxon>Pantevenvirales</taxon>
        <taxon>Ackermannviridae</taxon>
        <taxon>Cvivirinae</taxon>
        <taxon>Kuttervirus</taxon>
        <taxon>Kuttervirus kv38</taxon>
    </lineage>
</organism>
<keyword evidence="2" id="KW-1185">Reference proteome</keyword>
<dbReference type="EMBL" id="KR296692">
    <property type="protein sequence ID" value="AKJ73761.1"/>
    <property type="molecule type" value="Genomic_DNA"/>
</dbReference>
<sequence>MAIPSFLNFLEESKQLDEAFNSSPYELTFGKKNAGDIFFTFVDEDEKEFRIQFYTPQGWARTFVRSS</sequence>
<protein>
    <submittedName>
        <fullName evidence="1">Uncharacterized protein</fullName>
    </submittedName>
</protein>
<dbReference type="KEGG" id="vg:26683869"/>
<dbReference type="RefSeq" id="YP_009220903.1">
    <property type="nucleotide sequence ID" value="NC_029042.1"/>
</dbReference>
<gene>
    <name evidence="1" type="ORF">SP38_159</name>
</gene>
<reference evidence="1 2" key="1">
    <citation type="journal article" date="2016" name="Virus Genes">
        <title>Genomic characterization of Salmonella bacteriophages isolated from India.</title>
        <authorList>
            <person name="Karpe Y.A."/>
            <person name="Kanade G.D."/>
            <person name="Pingale K.D."/>
            <person name="Arankalle V.A."/>
            <person name="Banerjee K."/>
        </authorList>
    </citation>
    <scope>NUCLEOTIDE SEQUENCE [LARGE SCALE GENOMIC DNA]</scope>
</reference>
<accession>A0A0N7CEB2</accession>
<dbReference type="Proteomes" id="UP000201337">
    <property type="component" value="Segment"/>
</dbReference>
<name>A0A0N7CEB2_9CAUD</name>